<keyword evidence="1" id="KW-0472">Membrane</keyword>
<dbReference type="AlphaFoldDB" id="A0A6H0KR68"/>
<evidence type="ECO:0000256" key="1">
    <source>
        <dbReference type="SAM" id="Phobius"/>
    </source>
</evidence>
<feature type="transmembrane region" description="Helical" evidence="1">
    <location>
        <begin position="7"/>
        <end position="26"/>
    </location>
</feature>
<keyword evidence="1" id="KW-1133">Transmembrane helix</keyword>
<sequence length="56" mass="6106">MDLKYTTALKGLAIFLIVMGHTIYFMNPSIQTGPIREIGVAIFLMLSGYGVNGTNI</sequence>
<feature type="transmembrane region" description="Helical" evidence="1">
    <location>
        <begin position="38"/>
        <end position="55"/>
    </location>
</feature>
<accession>A0A6H0KR68</accession>
<dbReference type="KEGG" id="bfc:BacF7301_15780"/>
<name>A0A6H0KR68_9BACE</name>
<evidence type="ECO:0000259" key="2">
    <source>
        <dbReference type="Pfam" id="PF01757"/>
    </source>
</evidence>
<reference evidence="3 4" key="1">
    <citation type="submission" date="2020-03" db="EMBL/GenBank/DDBJ databases">
        <title>Genomic analysis of Bacteroides faecium CBA7301.</title>
        <authorList>
            <person name="Kim J."/>
            <person name="Roh S.W."/>
        </authorList>
    </citation>
    <scope>NUCLEOTIDE SEQUENCE [LARGE SCALE GENOMIC DNA]</scope>
    <source>
        <strain evidence="3 4">CBA7301</strain>
    </source>
</reference>
<feature type="domain" description="Acyltransferase 3" evidence="2">
    <location>
        <begin position="7"/>
        <end position="50"/>
    </location>
</feature>
<gene>
    <name evidence="3" type="ORF">BacF7301_15780</name>
</gene>
<dbReference type="GO" id="GO:0016747">
    <property type="term" value="F:acyltransferase activity, transferring groups other than amino-acyl groups"/>
    <property type="evidence" value="ECO:0007669"/>
    <property type="project" value="InterPro"/>
</dbReference>
<dbReference type="InterPro" id="IPR002656">
    <property type="entry name" value="Acyl_transf_3_dom"/>
</dbReference>
<protein>
    <submittedName>
        <fullName evidence="3">Acyltransferase family protein</fullName>
    </submittedName>
</protein>
<dbReference type="Pfam" id="PF01757">
    <property type="entry name" value="Acyl_transf_3"/>
    <property type="match status" value="1"/>
</dbReference>
<keyword evidence="3" id="KW-0808">Transferase</keyword>
<organism evidence="3 4">
    <name type="scientific">Bacteroides faecium</name>
    <dbReference type="NCBI Taxonomy" id="2715212"/>
    <lineage>
        <taxon>Bacteria</taxon>
        <taxon>Pseudomonadati</taxon>
        <taxon>Bacteroidota</taxon>
        <taxon>Bacteroidia</taxon>
        <taxon>Bacteroidales</taxon>
        <taxon>Bacteroidaceae</taxon>
        <taxon>Bacteroides</taxon>
    </lineage>
</organism>
<dbReference type="EMBL" id="CP050831">
    <property type="protein sequence ID" value="QIU95521.1"/>
    <property type="molecule type" value="Genomic_DNA"/>
</dbReference>
<keyword evidence="3" id="KW-0012">Acyltransferase</keyword>
<keyword evidence="4" id="KW-1185">Reference proteome</keyword>
<dbReference type="RefSeq" id="WP_167964275.1">
    <property type="nucleotide sequence ID" value="NZ_CP050831.1"/>
</dbReference>
<dbReference type="Proteomes" id="UP000501780">
    <property type="component" value="Chromosome"/>
</dbReference>
<evidence type="ECO:0000313" key="4">
    <source>
        <dbReference type="Proteomes" id="UP000501780"/>
    </source>
</evidence>
<keyword evidence="1" id="KW-0812">Transmembrane</keyword>
<evidence type="ECO:0000313" key="3">
    <source>
        <dbReference type="EMBL" id="QIU95521.1"/>
    </source>
</evidence>
<proteinExistence type="predicted"/>